<sequence>MIEHVVLFKFSNETTKEQKEEGMSRLIQVKDKIPGIVDIQAGTNFSDRSQGFESGLTVRFESKEALEAYGPHPAHQDVVAYLKEIGMTEVLALDFECM</sequence>
<organism evidence="3 4">
    <name type="scientific">Guptibacillus hwajinpoensis</name>
    <dbReference type="NCBI Taxonomy" id="208199"/>
    <lineage>
        <taxon>Bacteria</taxon>
        <taxon>Bacillati</taxon>
        <taxon>Bacillota</taxon>
        <taxon>Bacilli</taxon>
        <taxon>Bacillales</taxon>
        <taxon>Guptibacillaceae</taxon>
        <taxon>Guptibacillus</taxon>
    </lineage>
</organism>
<accession>A0A0J6CSV0</accession>
<dbReference type="PROSITE" id="PS51502">
    <property type="entry name" value="S_R_A_B_BARREL"/>
    <property type="match status" value="1"/>
</dbReference>
<dbReference type="Pfam" id="PF07876">
    <property type="entry name" value="Dabb"/>
    <property type="match status" value="1"/>
</dbReference>
<dbReference type="EMBL" id="LELK01000009">
    <property type="protein sequence ID" value="KMM36155.1"/>
    <property type="molecule type" value="Genomic_DNA"/>
</dbReference>
<dbReference type="Proteomes" id="UP000035996">
    <property type="component" value="Unassembled WGS sequence"/>
</dbReference>
<dbReference type="InterPro" id="IPR044662">
    <property type="entry name" value="HS1/DABB1-like"/>
</dbReference>
<name>A0A0J6CSV0_9BACL</name>
<keyword evidence="4" id="KW-1185">Reference proteome</keyword>
<evidence type="ECO:0000313" key="4">
    <source>
        <dbReference type="Proteomes" id="UP000035996"/>
    </source>
</evidence>
<protein>
    <submittedName>
        <fullName evidence="3">Stress protein</fullName>
    </submittedName>
</protein>
<dbReference type="RefSeq" id="WP_048313131.1">
    <property type="nucleotide sequence ID" value="NZ_CP119526.1"/>
</dbReference>
<dbReference type="PANTHER" id="PTHR33178:SF10">
    <property type="entry name" value="STRESS-RESPONSE A_B BARREL DOMAIN-CONTAINING PROTEIN"/>
    <property type="match status" value="1"/>
</dbReference>
<evidence type="ECO:0000256" key="1">
    <source>
        <dbReference type="ARBA" id="ARBA00011738"/>
    </source>
</evidence>
<evidence type="ECO:0000313" key="3">
    <source>
        <dbReference type="EMBL" id="KMM36155.1"/>
    </source>
</evidence>
<dbReference type="AlphaFoldDB" id="A0A0J6CSV0"/>
<dbReference type="SMART" id="SM00886">
    <property type="entry name" value="Dabb"/>
    <property type="match status" value="1"/>
</dbReference>
<dbReference type="Gene3D" id="3.30.70.100">
    <property type="match status" value="1"/>
</dbReference>
<dbReference type="InterPro" id="IPR011008">
    <property type="entry name" value="Dimeric_a/b-barrel"/>
</dbReference>
<feature type="domain" description="Stress-response A/B barrel" evidence="2">
    <location>
        <begin position="2"/>
        <end position="95"/>
    </location>
</feature>
<comment type="caution">
    <text evidence="3">The sequence shown here is derived from an EMBL/GenBank/DDBJ whole genome shotgun (WGS) entry which is preliminary data.</text>
</comment>
<dbReference type="SUPFAM" id="SSF54909">
    <property type="entry name" value="Dimeric alpha+beta barrel"/>
    <property type="match status" value="1"/>
</dbReference>
<dbReference type="OrthoDB" id="9808130at2"/>
<comment type="subunit">
    <text evidence="1">Homodimer.</text>
</comment>
<dbReference type="InterPro" id="IPR013097">
    <property type="entry name" value="Dabb"/>
</dbReference>
<gene>
    <name evidence="3" type="ORF">AB986_18690</name>
</gene>
<proteinExistence type="predicted"/>
<dbReference type="PANTHER" id="PTHR33178">
    <property type="match status" value="1"/>
</dbReference>
<evidence type="ECO:0000259" key="2">
    <source>
        <dbReference type="PROSITE" id="PS51502"/>
    </source>
</evidence>
<dbReference type="STRING" id="157733.AB986_18690"/>
<reference evidence="3" key="1">
    <citation type="submission" date="2015-06" db="EMBL/GenBank/DDBJ databases">
        <authorList>
            <person name="Liu B."/>
            <person name="Wang J."/>
            <person name="Zhu Y."/>
            <person name="Liu G."/>
            <person name="Chen Q."/>
            <person name="Zheng C."/>
            <person name="Che J."/>
            <person name="Ge C."/>
            <person name="Shi H."/>
            <person name="Pan Z."/>
            <person name="Liu X."/>
        </authorList>
    </citation>
    <scope>NUCLEOTIDE SEQUENCE [LARGE SCALE GENOMIC DNA]</scope>
    <source>
        <strain evidence="3">DSM 16346</strain>
    </source>
</reference>